<keyword evidence="13" id="KW-1185">Reference proteome</keyword>
<comment type="similarity">
    <text evidence="1">Belongs to the protein kinase superfamily. TKL Ser/Thr protein kinase family. RAF subfamily.</text>
</comment>
<name>A0AAV3NKH7_LITER</name>
<protein>
    <recommendedName>
        <fullName evidence="2">non-specific serine/threonine protein kinase</fullName>
        <ecNumber evidence="2">2.7.11.1</ecNumber>
    </recommendedName>
</protein>
<dbReference type="InterPro" id="IPR000719">
    <property type="entry name" value="Prot_kinase_dom"/>
</dbReference>
<dbReference type="PANTHER" id="PTHR23257">
    <property type="entry name" value="SERINE-THREONINE PROTEIN KINASE"/>
    <property type="match status" value="1"/>
</dbReference>
<evidence type="ECO:0000256" key="5">
    <source>
        <dbReference type="ARBA" id="ARBA00022679"/>
    </source>
</evidence>
<evidence type="ECO:0000256" key="7">
    <source>
        <dbReference type="ARBA" id="ARBA00022777"/>
    </source>
</evidence>
<dbReference type="EMBL" id="BAABME010000088">
    <property type="protein sequence ID" value="GAA0139438.1"/>
    <property type="molecule type" value="Genomic_DNA"/>
</dbReference>
<evidence type="ECO:0000256" key="1">
    <source>
        <dbReference type="ARBA" id="ARBA00010507"/>
    </source>
</evidence>
<dbReference type="PROSITE" id="PS50011">
    <property type="entry name" value="PROTEIN_KINASE_DOM"/>
    <property type="match status" value="1"/>
</dbReference>
<comment type="catalytic activity">
    <reaction evidence="10">
        <text>L-seryl-[protein] + ATP = O-phospho-L-seryl-[protein] + ADP + H(+)</text>
        <dbReference type="Rhea" id="RHEA:17989"/>
        <dbReference type="Rhea" id="RHEA-COMP:9863"/>
        <dbReference type="Rhea" id="RHEA-COMP:11604"/>
        <dbReference type="ChEBI" id="CHEBI:15378"/>
        <dbReference type="ChEBI" id="CHEBI:29999"/>
        <dbReference type="ChEBI" id="CHEBI:30616"/>
        <dbReference type="ChEBI" id="CHEBI:83421"/>
        <dbReference type="ChEBI" id="CHEBI:456216"/>
        <dbReference type="EC" id="2.7.11.1"/>
    </reaction>
</comment>
<dbReference type="PANTHER" id="PTHR23257:SF880">
    <property type="entry name" value="SERINE_THREONINE-PROTEIN KINASE HT1-LIKE"/>
    <property type="match status" value="1"/>
</dbReference>
<keyword evidence="4" id="KW-0597">Phosphoprotein</keyword>
<keyword evidence="7 12" id="KW-0418">Kinase</keyword>
<dbReference type="Proteomes" id="UP001454036">
    <property type="component" value="Unassembled WGS sequence"/>
</dbReference>
<keyword evidence="3 12" id="KW-0723">Serine/threonine-protein kinase</keyword>
<evidence type="ECO:0000313" key="13">
    <source>
        <dbReference type="Proteomes" id="UP001454036"/>
    </source>
</evidence>
<dbReference type="GO" id="GO:0004674">
    <property type="term" value="F:protein serine/threonine kinase activity"/>
    <property type="evidence" value="ECO:0007669"/>
    <property type="project" value="UniProtKB-KW"/>
</dbReference>
<comment type="caution">
    <text evidence="12">The sequence shown here is derived from an EMBL/GenBank/DDBJ whole genome shotgun (WGS) entry which is preliminary data.</text>
</comment>
<dbReference type="FunFam" id="1.10.510.10:FF:000316">
    <property type="entry name" value="serine/threonine-protein kinase HT1"/>
    <property type="match status" value="1"/>
</dbReference>
<evidence type="ECO:0000256" key="10">
    <source>
        <dbReference type="ARBA" id="ARBA00048679"/>
    </source>
</evidence>
<dbReference type="GO" id="GO:0007165">
    <property type="term" value="P:signal transduction"/>
    <property type="evidence" value="ECO:0007669"/>
    <property type="project" value="TreeGrafter"/>
</dbReference>
<dbReference type="Gene3D" id="1.10.510.10">
    <property type="entry name" value="Transferase(Phosphotransferase) domain 1"/>
    <property type="match status" value="1"/>
</dbReference>
<accession>A0AAV3NKH7</accession>
<evidence type="ECO:0000313" key="12">
    <source>
        <dbReference type="EMBL" id="GAA0139438.1"/>
    </source>
</evidence>
<evidence type="ECO:0000256" key="3">
    <source>
        <dbReference type="ARBA" id="ARBA00022527"/>
    </source>
</evidence>
<dbReference type="Gene3D" id="3.30.200.20">
    <property type="entry name" value="Phosphorylase Kinase, domain 1"/>
    <property type="match status" value="1"/>
</dbReference>
<dbReference type="InterPro" id="IPR001245">
    <property type="entry name" value="Ser-Thr/Tyr_kinase_cat_dom"/>
</dbReference>
<dbReference type="AlphaFoldDB" id="A0AAV3NKH7"/>
<dbReference type="EC" id="2.7.11.1" evidence="2"/>
<dbReference type="GO" id="GO:0005737">
    <property type="term" value="C:cytoplasm"/>
    <property type="evidence" value="ECO:0007669"/>
    <property type="project" value="TreeGrafter"/>
</dbReference>
<feature type="domain" description="Protein kinase" evidence="11">
    <location>
        <begin position="131"/>
        <end position="393"/>
    </location>
</feature>
<dbReference type="PRINTS" id="PR00109">
    <property type="entry name" value="TYRKINASE"/>
</dbReference>
<dbReference type="PROSITE" id="PS00108">
    <property type="entry name" value="PROTEIN_KINASE_ST"/>
    <property type="match status" value="1"/>
</dbReference>
<evidence type="ECO:0000259" key="11">
    <source>
        <dbReference type="PROSITE" id="PS50011"/>
    </source>
</evidence>
<keyword evidence="8" id="KW-0067">ATP-binding</keyword>
<reference evidence="12 13" key="1">
    <citation type="submission" date="2024-01" db="EMBL/GenBank/DDBJ databases">
        <title>The complete chloroplast genome sequence of Lithospermum erythrorhizon: insights into the phylogenetic relationship among Boraginaceae species and the maternal lineages of purple gromwells.</title>
        <authorList>
            <person name="Okada T."/>
            <person name="Watanabe K."/>
        </authorList>
    </citation>
    <scope>NUCLEOTIDE SEQUENCE [LARGE SCALE GENOMIC DNA]</scope>
</reference>
<dbReference type="InterPro" id="IPR050167">
    <property type="entry name" value="Ser_Thr_protein_kinase"/>
</dbReference>
<evidence type="ECO:0000256" key="2">
    <source>
        <dbReference type="ARBA" id="ARBA00012513"/>
    </source>
</evidence>
<evidence type="ECO:0000256" key="6">
    <source>
        <dbReference type="ARBA" id="ARBA00022741"/>
    </source>
</evidence>
<comment type="catalytic activity">
    <reaction evidence="9">
        <text>L-threonyl-[protein] + ATP = O-phospho-L-threonyl-[protein] + ADP + H(+)</text>
        <dbReference type="Rhea" id="RHEA:46608"/>
        <dbReference type="Rhea" id="RHEA-COMP:11060"/>
        <dbReference type="Rhea" id="RHEA-COMP:11605"/>
        <dbReference type="ChEBI" id="CHEBI:15378"/>
        <dbReference type="ChEBI" id="CHEBI:30013"/>
        <dbReference type="ChEBI" id="CHEBI:30616"/>
        <dbReference type="ChEBI" id="CHEBI:61977"/>
        <dbReference type="ChEBI" id="CHEBI:456216"/>
        <dbReference type="EC" id="2.7.11.1"/>
    </reaction>
</comment>
<keyword evidence="5" id="KW-0808">Transferase</keyword>
<organism evidence="12 13">
    <name type="scientific">Lithospermum erythrorhizon</name>
    <name type="common">Purple gromwell</name>
    <name type="synonym">Lithospermum officinale var. erythrorhizon</name>
    <dbReference type="NCBI Taxonomy" id="34254"/>
    <lineage>
        <taxon>Eukaryota</taxon>
        <taxon>Viridiplantae</taxon>
        <taxon>Streptophyta</taxon>
        <taxon>Embryophyta</taxon>
        <taxon>Tracheophyta</taxon>
        <taxon>Spermatophyta</taxon>
        <taxon>Magnoliopsida</taxon>
        <taxon>eudicotyledons</taxon>
        <taxon>Gunneridae</taxon>
        <taxon>Pentapetalae</taxon>
        <taxon>asterids</taxon>
        <taxon>lamiids</taxon>
        <taxon>Boraginales</taxon>
        <taxon>Boraginaceae</taxon>
        <taxon>Boraginoideae</taxon>
        <taxon>Lithospermeae</taxon>
        <taxon>Lithospermum</taxon>
    </lineage>
</organism>
<evidence type="ECO:0000256" key="9">
    <source>
        <dbReference type="ARBA" id="ARBA00047899"/>
    </source>
</evidence>
<evidence type="ECO:0000256" key="4">
    <source>
        <dbReference type="ARBA" id="ARBA00022553"/>
    </source>
</evidence>
<keyword evidence="6" id="KW-0547">Nucleotide-binding</keyword>
<dbReference type="CDD" id="cd13999">
    <property type="entry name" value="STKc_MAP3K-like"/>
    <property type="match status" value="1"/>
</dbReference>
<dbReference type="GO" id="GO:0005524">
    <property type="term" value="F:ATP binding"/>
    <property type="evidence" value="ECO:0007669"/>
    <property type="project" value="UniProtKB-KW"/>
</dbReference>
<proteinExistence type="inferred from homology"/>
<evidence type="ECO:0000256" key="8">
    <source>
        <dbReference type="ARBA" id="ARBA00022840"/>
    </source>
</evidence>
<dbReference type="SUPFAM" id="SSF56112">
    <property type="entry name" value="Protein kinase-like (PK-like)"/>
    <property type="match status" value="1"/>
</dbReference>
<dbReference type="SMART" id="SM00220">
    <property type="entry name" value="S_TKc"/>
    <property type="match status" value="1"/>
</dbReference>
<dbReference type="InterPro" id="IPR011009">
    <property type="entry name" value="Kinase-like_dom_sf"/>
</dbReference>
<dbReference type="Pfam" id="PF07714">
    <property type="entry name" value="PK_Tyr_Ser-Thr"/>
    <property type="match status" value="1"/>
</dbReference>
<dbReference type="InterPro" id="IPR008271">
    <property type="entry name" value="Ser/Thr_kinase_AS"/>
</dbReference>
<sequence>MLEAQKFTGIIGLNDNHDNFDISQNFYVKLNEGSNMSMDSYASLQMSNGGGSVAMSMDNSSVGSNDSHTRLFNHQGLKRVNNNYSGAASVNRGRVSHGLSDDALAQALIDPRFPTEGLANYDDWTIDLRKLNMGPAFAQGAFGKLYKGTYNGEDVAIKLLEKPENDPERAHLMEQQFQQEVMMLATLKHPNIVRFIGACRKPMVWCIITEYAKGGSVRQFLTRRQNRSVPLKLAVKQALDVARGMEYVHGLNLIHRDLKSDNLLIAADKSIKIADFGVARIEVQTEGMTPETGTYRWMAPEMIQHRPYTQKVDVYSFGIVLWELITGMLPFQNMTAVQAAFAVVNKGVRPNIPNDSLPVLSEIMTRCWDGNPDARPTFSQVVKMLEAAETEIMTTVRKARFRCCVSPMTMD</sequence>
<gene>
    <name evidence="12" type="ORF">LIER_00978</name>
</gene>
<dbReference type="FunFam" id="3.30.200.20:FF:000060">
    <property type="entry name" value="Serine/threonine-protein kinase isoform 1"/>
    <property type="match status" value="1"/>
</dbReference>